<dbReference type="Gene3D" id="2.40.30.170">
    <property type="match status" value="1"/>
</dbReference>
<feature type="domain" description="Multidrug resistance protein MdtA-like C-terminal permuted SH3" evidence="8">
    <location>
        <begin position="309"/>
        <end position="369"/>
    </location>
</feature>
<evidence type="ECO:0000313" key="10">
    <source>
        <dbReference type="Proteomes" id="UP000037660"/>
    </source>
</evidence>
<dbReference type="GO" id="GO:0046677">
    <property type="term" value="P:response to antibiotic"/>
    <property type="evidence" value="ECO:0007669"/>
    <property type="project" value="TreeGrafter"/>
</dbReference>
<dbReference type="GO" id="GO:0022857">
    <property type="term" value="F:transmembrane transporter activity"/>
    <property type="evidence" value="ECO:0007669"/>
    <property type="project" value="InterPro"/>
</dbReference>
<feature type="region of interest" description="Disordered" evidence="3">
    <location>
        <begin position="387"/>
        <end position="431"/>
    </location>
</feature>
<dbReference type="SUPFAM" id="SSF111369">
    <property type="entry name" value="HlyD-like secretion proteins"/>
    <property type="match status" value="1"/>
</dbReference>
<dbReference type="PANTHER" id="PTHR30158">
    <property type="entry name" value="ACRA/E-RELATED COMPONENT OF DRUG EFFLUX TRANSPORTER"/>
    <property type="match status" value="1"/>
</dbReference>
<comment type="caution">
    <text evidence="9">The sequence shown here is derived from an EMBL/GenBank/DDBJ whole genome shotgun (WGS) entry which is preliminary data.</text>
</comment>
<dbReference type="InterPro" id="IPR006143">
    <property type="entry name" value="RND_pump_MFP"/>
</dbReference>
<dbReference type="Pfam" id="PF25944">
    <property type="entry name" value="Beta-barrel_RND"/>
    <property type="match status" value="1"/>
</dbReference>
<dbReference type="GO" id="GO:0005886">
    <property type="term" value="C:plasma membrane"/>
    <property type="evidence" value="ECO:0007669"/>
    <property type="project" value="UniProtKB-SubCell"/>
</dbReference>
<feature type="domain" description="Multidrug resistance protein MdtA-like alpha-helical hairpin" evidence="5">
    <location>
        <begin position="109"/>
        <end position="178"/>
    </location>
</feature>
<reference evidence="10" key="1">
    <citation type="submission" date="2015-07" db="EMBL/GenBank/DDBJ databases">
        <title>Discovery of a poly(ethylene terephthalate assimilation.</title>
        <authorList>
            <person name="Yoshida S."/>
            <person name="Hiraga K."/>
            <person name="Takehana T."/>
            <person name="Taniguchi I."/>
            <person name="Yamaji H."/>
            <person name="Maeda Y."/>
            <person name="Toyohara K."/>
            <person name="Miyamoto K."/>
            <person name="Kimura Y."/>
            <person name="Oda K."/>
        </authorList>
    </citation>
    <scope>NUCLEOTIDE SEQUENCE [LARGE SCALE GENOMIC DNA]</scope>
    <source>
        <strain evidence="10">NBRC 110686 / TISTR 2288 / 201-F6</strain>
    </source>
</reference>
<feature type="compositionally biased region" description="Low complexity" evidence="3">
    <location>
        <begin position="412"/>
        <end position="431"/>
    </location>
</feature>
<organism evidence="9 10">
    <name type="scientific">Piscinibacter sakaiensis</name>
    <name type="common">Ideonella sakaiensis</name>
    <dbReference type="NCBI Taxonomy" id="1547922"/>
    <lineage>
        <taxon>Bacteria</taxon>
        <taxon>Pseudomonadati</taxon>
        <taxon>Pseudomonadota</taxon>
        <taxon>Betaproteobacteria</taxon>
        <taxon>Burkholderiales</taxon>
        <taxon>Sphaerotilaceae</taxon>
        <taxon>Piscinibacter</taxon>
    </lineage>
</organism>
<feature type="compositionally biased region" description="Low complexity" evidence="3">
    <location>
        <begin position="388"/>
        <end position="405"/>
    </location>
</feature>
<dbReference type="InterPro" id="IPR058627">
    <property type="entry name" value="MdtA-like_C"/>
</dbReference>
<comment type="subcellular location">
    <subcellularLocation>
        <location evidence="1">Cell envelope</location>
    </subcellularLocation>
</comment>
<dbReference type="Proteomes" id="UP000037660">
    <property type="component" value="Unassembled WGS sequence"/>
</dbReference>
<evidence type="ECO:0000259" key="8">
    <source>
        <dbReference type="Pfam" id="PF25967"/>
    </source>
</evidence>
<evidence type="ECO:0000313" key="9">
    <source>
        <dbReference type="EMBL" id="GAP35654.1"/>
    </source>
</evidence>
<sequence>MLAAGLAAALLALGACSGEAGPGAKPAGGGAGGGAAGAAAPKEVGIVTLKAQPLTLATELSGRTSPYLIAEIRPQVGGIVQRRVFTEGATVKAGEVLYQLDPASFQATFNSAQAAVRKAEATLASARSTAARNAELVKIDAISQQANEATQAAQAQAEADLGIARAALETARINLAYTRIVAPIPGRVGVSAVTPGALVTANQTASLTTVQQLDPIYVDVTQSSAEVLRLKRDLASGRLQRGARGEARMKLTLEDGSAYPHEGRLAVAGVEVDASTGNIRLRAVVPNPDGLLMPGMYVRGQIEEGVRRDALLVPQQAVTRNANGAATALVVDAEDKVARRPVQVDRAIGNRWLLGGGLAAGDRVIVEGAIRVKVGDKVRAVEVAVRDSGPARPAGAPGAAASGASVAGGGSPMPALAAPAPAGMAARPGTR</sequence>
<dbReference type="STRING" id="1547922.ISF6_1427"/>
<evidence type="ECO:0000256" key="2">
    <source>
        <dbReference type="ARBA" id="ARBA00009477"/>
    </source>
</evidence>
<dbReference type="FunFam" id="2.40.420.20:FF:000001">
    <property type="entry name" value="Efflux RND transporter periplasmic adaptor subunit"/>
    <property type="match status" value="1"/>
</dbReference>
<dbReference type="InterPro" id="IPR058625">
    <property type="entry name" value="MdtA-like_BSH"/>
</dbReference>
<dbReference type="NCBIfam" id="TIGR01730">
    <property type="entry name" value="RND_mfp"/>
    <property type="match status" value="1"/>
</dbReference>
<keyword evidence="10" id="KW-1185">Reference proteome</keyword>
<reference evidence="9 10" key="2">
    <citation type="journal article" date="2016" name="Science">
        <title>A bacterium that degrades and assimilates poly(ethylene terephthalate).</title>
        <authorList>
            <person name="Yoshida S."/>
            <person name="Hiraga K."/>
            <person name="Takehana T."/>
            <person name="Taniguchi I."/>
            <person name="Yamaji H."/>
            <person name="Maeda Y."/>
            <person name="Toyohara K."/>
            <person name="Miyamoto K."/>
            <person name="Kimura Y."/>
            <person name="Oda K."/>
        </authorList>
    </citation>
    <scope>NUCLEOTIDE SEQUENCE [LARGE SCALE GENOMIC DNA]</scope>
    <source>
        <strain evidence="10">NBRC 110686 / TISTR 2288 / 201-F6</strain>
    </source>
</reference>
<feature type="domain" description="Multidrug resistance protein MdtA-like beta-barrel" evidence="7">
    <location>
        <begin position="215"/>
        <end position="305"/>
    </location>
</feature>
<feature type="chain" id="PRO_5005513521" evidence="4">
    <location>
        <begin position="21"/>
        <end position="431"/>
    </location>
</feature>
<gene>
    <name evidence="9" type="ORF">ISF6_1427</name>
</gene>
<evidence type="ECO:0000259" key="7">
    <source>
        <dbReference type="Pfam" id="PF25944"/>
    </source>
</evidence>
<dbReference type="InterPro" id="IPR058626">
    <property type="entry name" value="MdtA-like_b-barrel"/>
</dbReference>
<name>A0A0K8NZF2_PISS1</name>
<dbReference type="Gene3D" id="2.40.420.20">
    <property type="match status" value="1"/>
</dbReference>
<feature type="signal peptide" evidence="4">
    <location>
        <begin position="1"/>
        <end position="20"/>
    </location>
</feature>
<evidence type="ECO:0000259" key="6">
    <source>
        <dbReference type="Pfam" id="PF25917"/>
    </source>
</evidence>
<accession>A0A0K8NZF2</accession>
<dbReference type="AlphaFoldDB" id="A0A0K8NZF2"/>
<feature type="domain" description="Multidrug resistance protein MdtA-like barrel-sandwich hybrid" evidence="6">
    <location>
        <begin position="69"/>
        <end position="211"/>
    </location>
</feature>
<evidence type="ECO:0000256" key="4">
    <source>
        <dbReference type="SAM" id="SignalP"/>
    </source>
</evidence>
<dbReference type="Gene3D" id="2.40.50.100">
    <property type="match status" value="1"/>
</dbReference>
<keyword evidence="4" id="KW-0732">Signal</keyword>
<dbReference type="Pfam" id="PF25876">
    <property type="entry name" value="HH_MFP_RND"/>
    <property type="match status" value="1"/>
</dbReference>
<evidence type="ECO:0000259" key="5">
    <source>
        <dbReference type="Pfam" id="PF25876"/>
    </source>
</evidence>
<proteinExistence type="inferred from homology"/>
<dbReference type="EMBL" id="BBYR01000026">
    <property type="protein sequence ID" value="GAP35654.1"/>
    <property type="molecule type" value="Genomic_DNA"/>
</dbReference>
<dbReference type="Pfam" id="PF25967">
    <property type="entry name" value="RND-MFP_C"/>
    <property type="match status" value="1"/>
</dbReference>
<dbReference type="InterPro" id="IPR058624">
    <property type="entry name" value="MdtA-like_HH"/>
</dbReference>
<dbReference type="PANTHER" id="PTHR30158:SF3">
    <property type="entry name" value="MULTIDRUG EFFLUX PUMP SUBUNIT ACRA-RELATED"/>
    <property type="match status" value="1"/>
</dbReference>
<protein>
    <submittedName>
        <fullName evidence="9">Membrane fusion protein of RND family multidrug efflux pump</fullName>
    </submittedName>
</protein>
<comment type="similarity">
    <text evidence="2">Belongs to the membrane fusion protein (MFP) (TC 8.A.1) family.</text>
</comment>
<dbReference type="Pfam" id="PF25917">
    <property type="entry name" value="BSH_RND"/>
    <property type="match status" value="1"/>
</dbReference>
<evidence type="ECO:0000256" key="3">
    <source>
        <dbReference type="SAM" id="MobiDB-lite"/>
    </source>
</evidence>
<dbReference type="Gene3D" id="1.10.287.470">
    <property type="entry name" value="Helix hairpin bin"/>
    <property type="match status" value="1"/>
</dbReference>
<evidence type="ECO:0000256" key="1">
    <source>
        <dbReference type="ARBA" id="ARBA00004196"/>
    </source>
</evidence>